<dbReference type="Pfam" id="PF00149">
    <property type="entry name" value="Metallophos"/>
    <property type="match status" value="1"/>
</dbReference>
<dbReference type="Gene3D" id="3.60.21.10">
    <property type="match status" value="1"/>
</dbReference>
<dbReference type="InterPro" id="IPR004843">
    <property type="entry name" value="Calcineurin-like_PHP"/>
</dbReference>
<evidence type="ECO:0000259" key="1">
    <source>
        <dbReference type="PROSITE" id="PS00125"/>
    </source>
</evidence>
<dbReference type="RefSeq" id="WP_311689312.1">
    <property type="nucleotide sequence ID" value="NZ_JAVRHL010000001.1"/>
</dbReference>
<keyword evidence="2" id="KW-0378">Hydrolase</keyword>
<organism evidence="2 3">
    <name type="scientific">Tropicimonas omnivorans</name>
    <dbReference type="NCBI Taxonomy" id="3075590"/>
    <lineage>
        <taxon>Bacteria</taxon>
        <taxon>Pseudomonadati</taxon>
        <taxon>Pseudomonadota</taxon>
        <taxon>Alphaproteobacteria</taxon>
        <taxon>Rhodobacterales</taxon>
        <taxon>Roseobacteraceae</taxon>
        <taxon>Tropicimonas</taxon>
    </lineage>
</organism>
<dbReference type="InterPro" id="IPR029052">
    <property type="entry name" value="Metallo-depent_PP-like"/>
</dbReference>
<protein>
    <submittedName>
        <fullName evidence="2">Metallophosphoesterase family protein</fullName>
        <ecNumber evidence="2">3.1.-.-</ecNumber>
    </submittedName>
</protein>
<dbReference type="InterPro" id="IPR006186">
    <property type="entry name" value="Ser/Thr-sp_prot-phosphatase"/>
</dbReference>
<keyword evidence="3" id="KW-1185">Reference proteome</keyword>
<dbReference type="PANTHER" id="PTHR42850">
    <property type="entry name" value="METALLOPHOSPHOESTERASE"/>
    <property type="match status" value="1"/>
</dbReference>
<gene>
    <name evidence="2" type="ORF">RM543_02520</name>
</gene>
<dbReference type="PROSITE" id="PS00125">
    <property type="entry name" value="SER_THR_PHOSPHATASE"/>
    <property type="match status" value="1"/>
</dbReference>
<dbReference type="GO" id="GO:0016787">
    <property type="term" value="F:hydrolase activity"/>
    <property type="evidence" value="ECO:0007669"/>
    <property type="project" value="UniProtKB-KW"/>
</dbReference>
<dbReference type="EMBL" id="JAVRHL010000001">
    <property type="protein sequence ID" value="MDT0681545.1"/>
    <property type="molecule type" value="Genomic_DNA"/>
</dbReference>
<proteinExistence type="predicted"/>
<dbReference type="EC" id="3.1.-.-" evidence="2"/>
<evidence type="ECO:0000313" key="3">
    <source>
        <dbReference type="Proteomes" id="UP001265259"/>
    </source>
</evidence>
<evidence type="ECO:0000313" key="2">
    <source>
        <dbReference type="EMBL" id="MDT0681545.1"/>
    </source>
</evidence>
<feature type="domain" description="Serine/threonine specific protein phosphatases" evidence="1">
    <location>
        <begin position="102"/>
        <end position="107"/>
    </location>
</feature>
<accession>A0ABU3DCV6</accession>
<name>A0ABU3DCV6_9RHOB</name>
<dbReference type="SUPFAM" id="SSF56300">
    <property type="entry name" value="Metallo-dependent phosphatases"/>
    <property type="match status" value="1"/>
</dbReference>
<dbReference type="InterPro" id="IPR050126">
    <property type="entry name" value="Ap4A_hydrolase"/>
</dbReference>
<comment type="caution">
    <text evidence="2">The sequence shown here is derived from an EMBL/GenBank/DDBJ whole genome shotgun (WGS) entry which is preliminary data.</text>
</comment>
<reference evidence="2 3" key="1">
    <citation type="submission" date="2023-09" db="EMBL/GenBank/DDBJ databases">
        <authorList>
            <person name="Rey-Velasco X."/>
        </authorList>
    </citation>
    <scope>NUCLEOTIDE SEQUENCE [LARGE SCALE GENOMIC DNA]</scope>
    <source>
        <strain evidence="2 3">F158</strain>
    </source>
</reference>
<dbReference type="Proteomes" id="UP001265259">
    <property type="component" value="Unassembled WGS sequence"/>
</dbReference>
<dbReference type="CDD" id="cd00144">
    <property type="entry name" value="MPP_PPP_family"/>
    <property type="match status" value="1"/>
</dbReference>
<dbReference type="PANTHER" id="PTHR42850:SF4">
    <property type="entry name" value="ZINC-DEPENDENT ENDOPOLYPHOSPHATASE"/>
    <property type="match status" value="1"/>
</dbReference>
<sequence>MRHLIGRILRRVRRKRQAAVLPFEGGPPAPERDVYAIGDVHGCSRLLEQLLETIDADAKSTAGAPPMLLFLGDYIDRGDSSREVLEIIHRRVRADPENVIALRGNHEQMLLDFLADPEGRGPRWLANGGLQTLASFGVGLGGGAERDAGDAAVRLSETLGEAGLLSWLSDLPLSWRSGNVLAVHAAADPALPAGAQEPRTLLWGHPDFGTSPRPDGIWVLHGHVPVERPAAENGVIPADTGAYFSGQLTAAAISPGGGVRFLTAAAGRQFS</sequence>